<keyword evidence="1" id="KW-1133">Transmembrane helix</keyword>
<reference evidence="2 3" key="1">
    <citation type="submission" date="2018-12" db="EMBL/GenBank/DDBJ databases">
        <title>Lysinibacillus antri sp. nov., isolated from a cave soil.</title>
        <authorList>
            <person name="Narsing Rao M.P."/>
            <person name="Zhang H."/>
            <person name="Dong Z.-Y."/>
            <person name="Niu X.-K."/>
            <person name="Zhang K."/>
            <person name="Fang B.-Z."/>
            <person name="Kang Y.-Q."/>
            <person name="Xiao M."/>
            <person name="Li W.-J."/>
        </authorList>
    </citation>
    <scope>NUCLEOTIDE SEQUENCE [LARGE SCALE GENOMIC DNA]</scope>
    <source>
        <strain evidence="2 3">SYSU K30002</strain>
    </source>
</reference>
<keyword evidence="1" id="KW-0812">Transmembrane</keyword>
<sequence>MNQSTPKIFIYSFVGIFMLEIVFMVYLHRQMVNQKILNEFESLMASGAEHRDALIEKYSPIKIHQLIAENKEQEIFITNLNGYVLNNAENIKVLNNNLPLVQGLDTKKDQLVIDNWKDVPYIASAHYFENGQISGFVVMFQSTGPIHEMIQFMNICSIIAIATSLIFLAMVYSILIKIQSLQKRSETITFQCLNSNNL</sequence>
<organism evidence="2 3">
    <name type="scientific">Lysinibacillus antri</name>
    <dbReference type="NCBI Taxonomy" id="2498145"/>
    <lineage>
        <taxon>Bacteria</taxon>
        <taxon>Bacillati</taxon>
        <taxon>Bacillota</taxon>
        <taxon>Bacilli</taxon>
        <taxon>Bacillales</taxon>
        <taxon>Bacillaceae</taxon>
        <taxon>Lysinibacillus</taxon>
    </lineage>
</organism>
<gene>
    <name evidence="2" type="ORF">EK386_13495</name>
</gene>
<feature type="transmembrane region" description="Helical" evidence="1">
    <location>
        <begin position="6"/>
        <end position="27"/>
    </location>
</feature>
<keyword evidence="1" id="KW-0472">Membrane</keyword>
<proteinExistence type="predicted"/>
<accession>A0A3S0PNH3</accession>
<keyword evidence="3" id="KW-1185">Reference proteome</keyword>
<evidence type="ECO:0000313" key="2">
    <source>
        <dbReference type="EMBL" id="RUL50760.1"/>
    </source>
</evidence>
<comment type="caution">
    <text evidence="2">The sequence shown here is derived from an EMBL/GenBank/DDBJ whole genome shotgun (WGS) entry which is preliminary data.</text>
</comment>
<dbReference type="Proteomes" id="UP000287910">
    <property type="component" value="Unassembled WGS sequence"/>
</dbReference>
<evidence type="ECO:0000256" key="1">
    <source>
        <dbReference type="SAM" id="Phobius"/>
    </source>
</evidence>
<dbReference type="AlphaFoldDB" id="A0A3S0PNH3"/>
<dbReference type="RefSeq" id="WP_126659702.1">
    <property type="nucleotide sequence ID" value="NZ_RYYR01000019.1"/>
</dbReference>
<dbReference type="EMBL" id="RYYR01000019">
    <property type="protein sequence ID" value="RUL50760.1"/>
    <property type="molecule type" value="Genomic_DNA"/>
</dbReference>
<evidence type="ECO:0000313" key="3">
    <source>
        <dbReference type="Proteomes" id="UP000287910"/>
    </source>
</evidence>
<feature type="transmembrane region" description="Helical" evidence="1">
    <location>
        <begin position="152"/>
        <end position="175"/>
    </location>
</feature>
<protein>
    <submittedName>
        <fullName evidence="2">Uncharacterized protein</fullName>
    </submittedName>
</protein>
<name>A0A3S0PNH3_9BACI</name>